<dbReference type="InterPro" id="IPR000436">
    <property type="entry name" value="Sushi_SCR_CCP_dom"/>
</dbReference>
<evidence type="ECO:0000256" key="1">
    <source>
        <dbReference type="ARBA" id="ARBA00023157"/>
    </source>
</evidence>
<keyword evidence="2" id="KW-0768">Sushi</keyword>
<dbReference type="CDD" id="cd00033">
    <property type="entry name" value="CCP"/>
    <property type="match status" value="1"/>
</dbReference>
<keyword evidence="1" id="KW-1015">Disulfide bond</keyword>
<dbReference type="SUPFAM" id="SSF57535">
    <property type="entry name" value="Complement control module/SCR domain"/>
    <property type="match status" value="1"/>
</dbReference>
<dbReference type="EMBL" id="JAHRIO010022404">
    <property type="protein sequence ID" value="MEQ2165997.1"/>
    <property type="molecule type" value="Genomic_DNA"/>
</dbReference>
<dbReference type="Pfam" id="PF00084">
    <property type="entry name" value="Sushi"/>
    <property type="match status" value="1"/>
</dbReference>
<feature type="domain" description="Sushi" evidence="3">
    <location>
        <begin position="28"/>
        <end position="76"/>
    </location>
</feature>
<name>A0ABV0N3Q4_9TELE</name>
<protein>
    <recommendedName>
        <fullName evidence="3">Sushi domain-containing protein</fullName>
    </recommendedName>
</protein>
<sequence length="76" mass="8725">MLPVKTQWSFLLSGTPWCAPIKLKHGDVSCHTPRGEHYRNVMGTRCKIHCKKGYESQNSEVVCMASRHWSSNYACR</sequence>
<evidence type="ECO:0000256" key="2">
    <source>
        <dbReference type="PROSITE-ProRule" id="PRU00302"/>
    </source>
</evidence>
<evidence type="ECO:0000313" key="4">
    <source>
        <dbReference type="EMBL" id="MEQ2165997.1"/>
    </source>
</evidence>
<dbReference type="PROSITE" id="PS50923">
    <property type="entry name" value="SUSHI"/>
    <property type="match status" value="1"/>
</dbReference>
<accession>A0ABV0N3Q4</accession>
<dbReference type="InterPro" id="IPR035976">
    <property type="entry name" value="Sushi/SCR/CCP_sf"/>
</dbReference>
<gene>
    <name evidence="4" type="ORF">GOODEAATRI_022975</name>
</gene>
<comment type="caution">
    <text evidence="4">The sequence shown here is derived from an EMBL/GenBank/DDBJ whole genome shotgun (WGS) entry which is preliminary data.</text>
</comment>
<organism evidence="4 5">
    <name type="scientific">Goodea atripinnis</name>
    <dbReference type="NCBI Taxonomy" id="208336"/>
    <lineage>
        <taxon>Eukaryota</taxon>
        <taxon>Metazoa</taxon>
        <taxon>Chordata</taxon>
        <taxon>Craniata</taxon>
        <taxon>Vertebrata</taxon>
        <taxon>Euteleostomi</taxon>
        <taxon>Actinopterygii</taxon>
        <taxon>Neopterygii</taxon>
        <taxon>Teleostei</taxon>
        <taxon>Neoteleostei</taxon>
        <taxon>Acanthomorphata</taxon>
        <taxon>Ovalentaria</taxon>
        <taxon>Atherinomorphae</taxon>
        <taxon>Cyprinodontiformes</taxon>
        <taxon>Goodeidae</taxon>
        <taxon>Goodea</taxon>
    </lineage>
</organism>
<feature type="non-terminal residue" evidence="4">
    <location>
        <position position="76"/>
    </location>
</feature>
<reference evidence="4 5" key="1">
    <citation type="submission" date="2021-06" db="EMBL/GenBank/DDBJ databases">
        <authorList>
            <person name="Palmer J.M."/>
        </authorList>
    </citation>
    <scope>NUCLEOTIDE SEQUENCE [LARGE SCALE GENOMIC DNA]</scope>
    <source>
        <strain evidence="4 5">GA_2019</strain>
        <tissue evidence="4">Muscle</tissue>
    </source>
</reference>
<dbReference type="Proteomes" id="UP001476798">
    <property type="component" value="Unassembled WGS sequence"/>
</dbReference>
<dbReference type="Gene3D" id="2.10.70.10">
    <property type="entry name" value="Complement Module, domain 1"/>
    <property type="match status" value="1"/>
</dbReference>
<comment type="caution">
    <text evidence="2">Lacks conserved residue(s) required for the propagation of feature annotation.</text>
</comment>
<keyword evidence="5" id="KW-1185">Reference proteome</keyword>
<proteinExistence type="predicted"/>
<evidence type="ECO:0000313" key="5">
    <source>
        <dbReference type="Proteomes" id="UP001476798"/>
    </source>
</evidence>
<evidence type="ECO:0000259" key="3">
    <source>
        <dbReference type="PROSITE" id="PS50923"/>
    </source>
</evidence>